<dbReference type="EC" id="2.10.1.1" evidence="6"/>
<keyword evidence="9" id="KW-1185">Reference proteome</keyword>
<dbReference type="SMART" id="SM00852">
    <property type="entry name" value="MoCF_biosynth"/>
    <property type="match status" value="1"/>
</dbReference>
<dbReference type="PANTHER" id="PTHR10192">
    <property type="entry name" value="MOLYBDOPTERIN BIOSYNTHESIS PROTEIN"/>
    <property type="match status" value="1"/>
</dbReference>
<dbReference type="Proteomes" id="UP001149719">
    <property type="component" value="Unassembled WGS sequence"/>
</dbReference>
<comment type="caution">
    <text evidence="8">The sequence shown here is derived from an EMBL/GenBank/DDBJ whole genome shotgun (WGS) entry which is preliminary data.</text>
</comment>
<comment type="similarity">
    <text evidence="3 6">Belongs to the MoeA family.</text>
</comment>
<evidence type="ECO:0000256" key="3">
    <source>
        <dbReference type="ARBA" id="ARBA00010763"/>
    </source>
</evidence>
<feature type="domain" description="MoaB/Mog" evidence="7">
    <location>
        <begin position="180"/>
        <end position="318"/>
    </location>
</feature>
<keyword evidence="6" id="KW-0808">Transferase</keyword>
<dbReference type="Pfam" id="PF00994">
    <property type="entry name" value="MoCF_biosynth"/>
    <property type="match status" value="1"/>
</dbReference>
<dbReference type="InterPro" id="IPR005111">
    <property type="entry name" value="MoeA_C_domain_IV"/>
</dbReference>
<dbReference type="InterPro" id="IPR005110">
    <property type="entry name" value="MoeA_linker/N"/>
</dbReference>
<gene>
    <name evidence="8" type="ORF">O1D97_08760</name>
</gene>
<proteinExistence type="inferred from homology"/>
<dbReference type="SUPFAM" id="SSF63867">
    <property type="entry name" value="MoeA C-terminal domain-like"/>
    <property type="match status" value="1"/>
</dbReference>
<evidence type="ECO:0000313" key="9">
    <source>
        <dbReference type="Proteomes" id="UP001149719"/>
    </source>
</evidence>
<dbReference type="InterPro" id="IPR001453">
    <property type="entry name" value="MoaB/Mog_dom"/>
</dbReference>
<evidence type="ECO:0000256" key="6">
    <source>
        <dbReference type="RuleBase" id="RU365090"/>
    </source>
</evidence>
<dbReference type="InterPro" id="IPR036425">
    <property type="entry name" value="MoaB/Mog-like_dom_sf"/>
</dbReference>
<evidence type="ECO:0000256" key="1">
    <source>
        <dbReference type="ARBA" id="ARBA00002901"/>
    </source>
</evidence>
<dbReference type="PROSITE" id="PS01079">
    <property type="entry name" value="MOCF_BIOSYNTHESIS_2"/>
    <property type="match status" value="1"/>
</dbReference>
<organism evidence="8 9">
    <name type="scientific">Marinomonas phaeophyticola</name>
    <dbReference type="NCBI Taxonomy" id="3004091"/>
    <lineage>
        <taxon>Bacteria</taxon>
        <taxon>Pseudomonadati</taxon>
        <taxon>Pseudomonadota</taxon>
        <taxon>Gammaproteobacteria</taxon>
        <taxon>Oceanospirillales</taxon>
        <taxon>Oceanospirillaceae</taxon>
        <taxon>Marinomonas</taxon>
    </lineage>
</organism>
<sequence length="401" mass="43749">MSHPPMMPFEEALLAIESASPCLVEKESLPLNQALERVLAIDVIADINIPPADNSAMDGYALCSDDWQDKRLFSVSQRIPAGIAPDTLQPGTCARIFTGAMIPKGADTVIMQENAHIDASGKVSFSHIGSKGDNVRKAGQDVTKGQIVLTKGIRLKPQHIGMLASLGIEQVYCYEKLKIGILTTGDELVPPAADRLEIGQIYNSNSAMLVSLIQSLGHSIPHVLHAKDNIIETENALQALSRECDLILSSGGVSVGEEDHVKQVIEQNGSLNLWKVAIKPGKPIVFGRVFETPFIGLPGNPSSTLVTFHWFARTAILAHSGERYKRPTRFKVQTDARRSKAIARDEFIRASLTEQNKAQPHAQQSSGALFASCVCDGYLHIPAKHTIEENLTYDFYPFSSF</sequence>
<evidence type="ECO:0000313" key="8">
    <source>
        <dbReference type="EMBL" id="MCZ2721739.1"/>
    </source>
</evidence>
<reference evidence="8" key="1">
    <citation type="submission" date="2022-12" db="EMBL/GenBank/DDBJ databases">
        <title>Marinomonas 15G1-11 sp. nov, isolated from marine algae.</title>
        <authorList>
            <person name="Butt M."/>
            <person name="Choi D.G."/>
            <person name="Kim J.M."/>
            <person name="Lee J.K."/>
            <person name="Baek J.H."/>
            <person name="Jeon C.O."/>
        </authorList>
    </citation>
    <scope>NUCLEOTIDE SEQUENCE</scope>
    <source>
        <strain evidence="8">15G1-11</strain>
    </source>
</reference>
<keyword evidence="6" id="KW-0500">Molybdenum</keyword>
<evidence type="ECO:0000259" key="7">
    <source>
        <dbReference type="SMART" id="SM00852"/>
    </source>
</evidence>
<accession>A0ABT4JVZ4</accession>
<comment type="cofactor">
    <cofactor evidence="6">
        <name>Mg(2+)</name>
        <dbReference type="ChEBI" id="CHEBI:18420"/>
    </cofactor>
</comment>
<dbReference type="NCBIfam" id="NF045515">
    <property type="entry name" value="Glp_gephyrin"/>
    <property type="match status" value="1"/>
</dbReference>
<evidence type="ECO:0000256" key="5">
    <source>
        <dbReference type="ARBA" id="ARBA00047317"/>
    </source>
</evidence>
<dbReference type="EMBL" id="JAPUBN010000013">
    <property type="protein sequence ID" value="MCZ2721739.1"/>
    <property type="molecule type" value="Genomic_DNA"/>
</dbReference>
<dbReference type="SUPFAM" id="SSF63882">
    <property type="entry name" value="MoeA N-terminal region -like"/>
    <property type="match status" value="1"/>
</dbReference>
<dbReference type="PANTHER" id="PTHR10192:SF5">
    <property type="entry name" value="GEPHYRIN"/>
    <property type="match status" value="1"/>
</dbReference>
<keyword evidence="4 6" id="KW-0501">Molybdenum cofactor biosynthesis</keyword>
<dbReference type="CDD" id="cd00887">
    <property type="entry name" value="MoeA"/>
    <property type="match status" value="1"/>
</dbReference>
<dbReference type="Gene3D" id="3.90.105.10">
    <property type="entry name" value="Molybdopterin biosynthesis moea protein, domain 2"/>
    <property type="match status" value="1"/>
</dbReference>
<comment type="pathway">
    <text evidence="2 6">Cofactor biosynthesis; molybdopterin biosynthesis.</text>
</comment>
<dbReference type="InterPro" id="IPR036688">
    <property type="entry name" value="MoeA_C_domain_IV_sf"/>
</dbReference>
<dbReference type="Gene3D" id="2.40.340.10">
    <property type="entry name" value="MoeA, C-terminal, domain IV"/>
    <property type="match status" value="1"/>
</dbReference>
<dbReference type="InterPro" id="IPR038987">
    <property type="entry name" value="MoeA-like"/>
</dbReference>
<comment type="catalytic activity">
    <reaction evidence="5">
        <text>adenylyl-molybdopterin + molybdate = Mo-molybdopterin + AMP + H(+)</text>
        <dbReference type="Rhea" id="RHEA:35047"/>
        <dbReference type="ChEBI" id="CHEBI:15378"/>
        <dbReference type="ChEBI" id="CHEBI:36264"/>
        <dbReference type="ChEBI" id="CHEBI:62727"/>
        <dbReference type="ChEBI" id="CHEBI:71302"/>
        <dbReference type="ChEBI" id="CHEBI:456215"/>
        <dbReference type="EC" id="2.10.1.1"/>
    </reaction>
</comment>
<dbReference type="Gene3D" id="2.170.190.11">
    <property type="entry name" value="Molybdopterin biosynthesis moea protein, domain 3"/>
    <property type="match status" value="1"/>
</dbReference>
<dbReference type="Pfam" id="PF03454">
    <property type="entry name" value="MoeA_C"/>
    <property type="match status" value="1"/>
</dbReference>
<keyword evidence="6" id="KW-0479">Metal-binding</keyword>
<evidence type="ECO:0000256" key="4">
    <source>
        <dbReference type="ARBA" id="ARBA00023150"/>
    </source>
</evidence>
<dbReference type="Gene3D" id="3.40.980.10">
    <property type="entry name" value="MoaB/Mog-like domain"/>
    <property type="match status" value="1"/>
</dbReference>
<dbReference type="InterPro" id="IPR008284">
    <property type="entry name" value="MoCF_biosynth_CS"/>
</dbReference>
<dbReference type="NCBIfam" id="TIGR00177">
    <property type="entry name" value="molyb_syn"/>
    <property type="match status" value="1"/>
</dbReference>
<dbReference type="RefSeq" id="WP_269124753.1">
    <property type="nucleotide sequence ID" value="NZ_JAPUBN010000013.1"/>
</dbReference>
<name>A0ABT4JVZ4_9GAMM</name>
<protein>
    <recommendedName>
        <fullName evidence="6">Molybdopterin molybdenumtransferase</fullName>
        <ecNumber evidence="6">2.10.1.1</ecNumber>
    </recommendedName>
</protein>
<dbReference type="InterPro" id="IPR036135">
    <property type="entry name" value="MoeA_linker/N_sf"/>
</dbReference>
<comment type="function">
    <text evidence="1 6">Catalyzes the insertion of molybdate into adenylated molybdopterin with the concomitant release of AMP.</text>
</comment>
<dbReference type="SUPFAM" id="SSF53218">
    <property type="entry name" value="Molybdenum cofactor biosynthesis proteins"/>
    <property type="match status" value="1"/>
</dbReference>
<evidence type="ECO:0000256" key="2">
    <source>
        <dbReference type="ARBA" id="ARBA00005046"/>
    </source>
</evidence>
<dbReference type="Pfam" id="PF03453">
    <property type="entry name" value="MoeA_N"/>
    <property type="match status" value="1"/>
</dbReference>
<keyword evidence="6" id="KW-0460">Magnesium</keyword>